<dbReference type="PANTHER" id="PTHR43895:SF33">
    <property type="entry name" value="PROTEIN KINASE DOMAIN-CONTAINING PROTEIN"/>
    <property type="match status" value="1"/>
</dbReference>
<keyword evidence="17" id="KW-1185">Reference proteome</keyword>
<proteinExistence type="inferred from homology"/>
<dbReference type="PROSITE" id="PS00108">
    <property type="entry name" value="PROTEIN_KINASE_ST"/>
    <property type="match status" value="1"/>
</dbReference>
<comment type="function">
    <text evidence="11">CIPK serine-threonine protein kinases interact with CBL proteins. Binding of a CBL protein to the regulatory NAF domain of CIPK protein lead to the activation of the kinase in a calcium-dependent manner.</text>
</comment>
<keyword evidence="3 13" id="KW-0723">Serine/threonine-protein kinase</keyword>
<dbReference type="GO" id="GO:0004674">
    <property type="term" value="F:protein serine/threonine kinase activity"/>
    <property type="evidence" value="ECO:0007669"/>
    <property type="project" value="UniProtKB-KW"/>
</dbReference>
<dbReference type="Pfam" id="PF00069">
    <property type="entry name" value="Pkinase"/>
    <property type="match status" value="1"/>
</dbReference>
<keyword evidence="6" id="KW-0418">Kinase</keyword>
<dbReference type="PROSITE" id="PS50816">
    <property type="entry name" value="NAF"/>
    <property type="match status" value="1"/>
</dbReference>
<evidence type="ECO:0000256" key="13">
    <source>
        <dbReference type="RuleBase" id="RU000304"/>
    </source>
</evidence>
<dbReference type="Proteomes" id="UP000729402">
    <property type="component" value="Unassembled WGS sequence"/>
</dbReference>
<comment type="catalytic activity">
    <reaction evidence="10">
        <text>L-seryl-[protein] + ATP = O-phospho-L-seryl-[protein] + ADP + H(+)</text>
        <dbReference type="Rhea" id="RHEA:17989"/>
        <dbReference type="Rhea" id="RHEA-COMP:9863"/>
        <dbReference type="Rhea" id="RHEA-COMP:11604"/>
        <dbReference type="ChEBI" id="CHEBI:15378"/>
        <dbReference type="ChEBI" id="CHEBI:29999"/>
        <dbReference type="ChEBI" id="CHEBI:30616"/>
        <dbReference type="ChEBI" id="CHEBI:83421"/>
        <dbReference type="ChEBI" id="CHEBI:456216"/>
        <dbReference type="EC" id="2.7.11.1"/>
    </reaction>
</comment>
<reference evidence="16" key="2">
    <citation type="submission" date="2021-02" db="EMBL/GenBank/DDBJ databases">
        <authorList>
            <person name="Kimball J.A."/>
            <person name="Haas M.W."/>
            <person name="Macchietto M."/>
            <person name="Kono T."/>
            <person name="Duquette J."/>
            <person name="Shao M."/>
        </authorList>
    </citation>
    <scope>NUCLEOTIDE SEQUENCE</scope>
    <source>
        <tissue evidence="16">Fresh leaf tissue</tissue>
    </source>
</reference>
<dbReference type="PROSITE" id="PS00107">
    <property type="entry name" value="PROTEIN_KINASE_ATP"/>
    <property type="match status" value="1"/>
</dbReference>
<feature type="domain" description="NAF" evidence="15">
    <location>
        <begin position="300"/>
        <end position="324"/>
    </location>
</feature>
<accession>A0A8J5V2U0</accession>
<evidence type="ECO:0000256" key="1">
    <source>
        <dbReference type="ARBA" id="ARBA00006234"/>
    </source>
</evidence>
<dbReference type="Pfam" id="PF03822">
    <property type="entry name" value="NAF"/>
    <property type="match status" value="1"/>
</dbReference>
<comment type="similarity">
    <text evidence="1">Belongs to the protein kinase superfamily. CAMK Ser/Thr protein kinase family. SNF1 subfamily.</text>
</comment>
<dbReference type="SMART" id="SM00220">
    <property type="entry name" value="S_TKc"/>
    <property type="match status" value="1"/>
</dbReference>
<dbReference type="EMBL" id="JAAALK010000289">
    <property type="protein sequence ID" value="KAG8049185.1"/>
    <property type="molecule type" value="Genomic_DNA"/>
</dbReference>
<dbReference type="AlphaFoldDB" id="A0A8J5V2U0"/>
<dbReference type="PANTHER" id="PTHR43895">
    <property type="entry name" value="CALCIUM/CALMODULIN-DEPENDENT PROTEIN KINASE KINASE-RELATED"/>
    <property type="match status" value="1"/>
</dbReference>
<dbReference type="InterPro" id="IPR008271">
    <property type="entry name" value="Ser/Thr_kinase_AS"/>
</dbReference>
<gene>
    <name evidence="16" type="ORF">GUJ93_ZPchr0009g1767</name>
</gene>
<sequence length="439" mass="48092">MDARSKSRSSGTPLLGKYELGRLLGRGTFAKVYLARSVAGGEAVAVKVIDKAEVMGTAGMAPRVLREVAAMRRLRHPHVLRLHEVLATRARIYLVMELAPGGDLLSRLTALPRRRLPESAARRVFVQLVDALSYCHARGVAHRDVKPQNVLLDGDGNLKVSDFGLSALPDSLHDDGRLHTACGTPAYAAPEVLLRKAYDGAKADAWSCGVILFVLLAGSLPFDDSNIANMCRKVHRRQYEFPQWVSQPARRLVNRLLDPNPETRIAVESLTTHPWFKRSLSIDSQLDGLLNGQPERAVAFQAPAMNAFDIISMSPGLDLSRLFGESNRIREKRFMTTASPEKTLEQLGRAGGKLGYVVVRRKGVECLPLGGFSGVAAMSVEMSELAPPLMLVELRLEVADDGDGDGDGGEGFGWEQLRVELGDVVRAWHSCHEYDLCQV</sequence>
<feature type="domain" description="Protein kinase" evidence="14">
    <location>
        <begin position="18"/>
        <end position="276"/>
    </location>
</feature>
<evidence type="ECO:0000313" key="16">
    <source>
        <dbReference type="EMBL" id="KAG8049185.1"/>
    </source>
</evidence>
<dbReference type="FunFam" id="3.30.200.20:FF:000042">
    <property type="entry name" value="Aurora kinase A"/>
    <property type="match status" value="1"/>
</dbReference>
<feature type="binding site" evidence="12">
    <location>
        <position position="47"/>
    </location>
    <ligand>
        <name>ATP</name>
        <dbReference type="ChEBI" id="CHEBI:30616"/>
    </ligand>
</feature>
<evidence type="ECO:0000256" key="7">
    <source>
        <dbReference type="ARBA" id="ARBA00022840"/>
    </source>
</evidence>
<dbReference type="FunFam" id="3.30.310.80:FF:000016">
    <property type="entry name" value="Non-specific serine/threonine protein kinase"/>
    <property type="match status" value="1"/>
</dbReference>
<dbReference type="EC" id="2.7.11.1" evidence="2"/>
<protein>
    <recommendedName>
        <fullName evidence="2">non-specific serine/threonine protein kinase</fullName>
        <ecNumber evidence="2">2.7.11.1</ecNumber>
    </recommendedName>
</protein>
<comment type="caution">
    <text evidence="16">The sequence shown here is derived from an EMBL/GenBank/DDBJ whole genome shotgun (WGS) entry which is preliminary data.</text>
</comment>
<keyword evidence="4" id="KW-0808">Transferase</keyword>
<dbReference type="InterPro" id="IPR004041">
    <property type="entry name" value="NAF_dom"/>
</dbReference>
<evidence type="ECO:0000313" key="17">
    <source>
        <dbReference type="Proteomes" id="UP000729402"/>
    </source>
</evidence>
<dbReference type="GO" id="GO:0005524">
    <property type="term" value="F:ATP binding"/>
    <property type="evidence" value="ECO:0007669"/>
    <property type="project" value="UniProtKB-UniRule"/>
</dbReference>
<evidence type="ECO:0000256" key="11">
    <source>
        <dbReference type="ARBA" id="ARBA00058225"/>
    </source>
</evidence>
<evidence type="ECO:0000256" key="12">
    <source>
        <dbReference type="PROSITE-ProRule" id="PRU10141"/>
    </source>
</evidence>
<dbReference type="CDD" id="cd12195">
    <property type="entry name" value="CIPK_C"/>
    <property type="match status" value="1"/>
</dbReference>
<evidence type="ECO:0000259" key="15">
    <source>
        <dbReference type="PROSITE" id="PS50816"/>
    </source>
</evidence>
<dbReference type="InterPro" id="IPR000719">
    <property type="entry name" value="Prot_kinase_dom"/>
</dbReference>
<dbReference type="InterPro" id="IPR018451">
    <property type="entry name" value="NAF/FISL_domain"/>
</dbReference>
<keyword evidence="7 12" id="KW-0067">ATP-binding</keyword>
<evidence type="ECO:0000259" key="14">
    <source>
        <dbReference type="PROSITE" id="PS50011"/>
    </source>
</evidence>
<evidence type="ECO:0000256" key="3">
    <source>
        <dbReference type="ARBA" id="ARBA00022527"/>
    </source>
</evidence>
<keyword evidence="8" id="KW-0464">Manganese</keyword>
<dbReference type="FunFam" id="1.10.510.10:FF:000653">
    <property type="entry name" value="Non-specific serine/threonine protein kinase"/>
    <property type="match status" value="1"/>
</dbReference>
<evidence type="ECO:0000256" key="5">
    <source>
        <dbReference type="ARBA" id="ARBA00022741"/>
    </source>
</evidence>
<evidence type="ECO:0000256" key="6">
    <source>
        <dbReference type="ARBA" id="ARBA00022777"/>
    </source>
</evidence>
<dbReference type="InterPro" id="IPR017441">
    <property type="entry name" value="Protein_kinase_ATP_BS"/>
</dbReference>
<evidence type="ECO:0000256" key="10">
    <source>
        <dbReference type="ARBA" id="ARBA00048679"/>
    </source>
</evidence>
<dbReference type="PROSITE" id="PS50011">
    <property type="entry name" value="PROTEIN_KINASE_DOM"/>
    <property type="match status" value="1"/>
</dbReference>
<evidence type="ECO:0000256" key="9">
    <source>
        <dbReference type="ARBA" id="ARBA00047899"/>
    </source>
</evidence>
<dbReference type="OrthoDB" id="193931at2759"/>
<evidence type="ECO:0000256" key="2">
    <source>
        <dbReference type="ARBA" id="ARBA00012513"/>
    </source>
</evidence>
<name>A0A8J5V2U0_ZIZPA</name>
<dbReference type="GO" id="GO:0007165">
    <property type="term" value="P:signal transduction"/>
    <property type="evidence" value="ECO:0007669"/>
    <property type="project" value="InterPro"/>
</dbReference>
<keyword evidence="5 12" id="KW-0547">Nucleotide-binding</keyword>
<organism evidence="16 17">
    <name type="scientific">Zizania palustris</name>
    <name type="common">Northern wild rice</name>
    <dbReference type="NCBI Taxonomy" id="103762"/>
    <lineage>
        <taxon>Eukaryota</taxon>
        <taxon>Viridiplantae</taxon>
        <taxon>Streptophyta</taxon>
        <taxon>Embryophyta</taxon>
        <taxon>Tracheophyta</taxon>
        <taxon>Spermatophyta</taxon>
        <taxon>Magnoliopsida</taxon>
        <taxon>Liliopsida</taxon>
        <taxon>Poales</taxon>
        <taxon>Poaceae</taxon>
        <taxon>BOP clade</taxon>
        <taxon>Oryzoideae</taxon>
        <taxon>Oryzeae</taxon>
        <taxon>Zizaniinae</taxon>
        <taxon>Zizania</taxon>
    </lineage>
</organism>
<comment type="catalytic activity">
    <reaction evidence="9">
        <text>L-threonyl-[protein] + ATP = O-phospho-L-threonyl-[protein] + ADP + H(+)</text>
        <dbReference type="Rhea" id="RHEA:46608"/>
        <dbReference type="Rhea" id="RHEA-COMP:11060"/>
        <dbReference type="Rhea" id="RHEA-COMP:11605"/>
        <dbReference type="ChEBI" id="CHEBI:15378"/>
        <dbReference type="ChEBI" id="CHEBI:30013"/>
        <dbReference type="ChEBI" id="CHEBI:30616"/>
        <dbReference type="ChEBI" id="CHEBI:61977"/>
        <dbReference type="ChEBI" id="CHEBI:456216"/>
        <dbReference type="EC" id="2.7.11.1"/>
    </reaction>
</comment>
<evidence type="ECO:0000256" key="8">
    <source>
        <dbReference type="ARBA" id="ARBA00023211"/>
    </source>
</evidence>
<evidence type="ECO:0000256" key="4">
    <source>
        <dbReference type="ARBA" id="ARBA00022679"/>
    </source>
</evidence>
<reference evidence="16" key="1">
    <citation type="journal article" date="2021" name="bioRxiv">
        <title>Whole Genome Assembly and Annotation of Northern Wild Rice, Zizania palustris L., Supports a Whole Genome Duplication in the Zizania Genus.</title>
        <authorList>
            <person name="Haas M."/>
            <person name="Kono T."/>
            <person name="Macchietto M."/>
            <person name="Millas R."/>
            <person name="McGilp L."/>
            <person name="Shao M."/>
            <person name="Duquette J."/>
            <person name="Hirsch C.N."/>
            <person name="Kimball J."/>
        </authorList>
    </citation>
    <scope>NUCLEOTIDE SEQUENCE</scope>
    <source>
        <tissue evidence="16">Fresh leaf tissue</tissue>
    </source>
</reference>